<accession>A0ABT7SBM5</accession>
<organism evidence="1 2">
    <name type="scientific">Cellulomonas edaphi</name>
    <dbReference type="NCBI Taxonomy" id="3053468"/>
    <lineage>
        <taxon>Bacteria</taxon>
        <taxon>Bacillati</taxon>
        <taxon>Actinomycetota</taxon>
        <taxon>Actinomycetes</taxon>
        <taxon>Micrococcales</taxon>
        <taxon>Cellulomonadaceae</taxon>
        <taxon>Cellulomonas</taxon>
    </lineage>
</organism>
<protein>
    <submittedName>
        <fullName evidence="1">Uncharacterized protein</fullName>
    </submittedName>
</protein>
<reference evidence="1 2" key="1">
    <citation type="submission" date="2023-06" db="EMBL/GenBank/DDBJ databases">
        <title>Cellulomonas sp. MW9 Whole genome sequence.</title>
        <authorList>
            <person name="Park S."/>
        </authorList>
    </citation>
    <scope>NUCLEOTIDE SEQUENCE [LARGE SCALE GENOMIC DNA]</scope>
    <source>
        <strain evidence="1 2">MW9</strain>
    </source>
</reference>
<proteinExistence type="predicted"/>
<comment type="caution">
    <text evidence="1">The sequence shown here is derived from an EMBL/GenBank/DDBJ whole genome shotgun (WGS) entry which is preliminary data.</text>
</comment>
<evidence type="ECO:0000313" key="2">
    <source>
        <dbReference type="Proteomes" id="UP001321453"/>
    </source>
</evidence>
<dbReference type="Proteomes" id="UP001321453">
    <property type="component" value="Unassembled WGS sequence"/>
</dbReference>
<sequence length="127" mass="13707">MGFYVKDLYVRRVPKWKWHDPLTNPPTVPETSPIIRIAALSPQIADIQTRASGGGGGGVFLPADDTTLYTIPTPITPIVFPVGRLDESDLVLVRETLATTLDAVDRQIEGMQGTADDIAYASSVLKG</sequence>
<gene>
    <name evidence="1" type="ORF">QRT05_13425</name>
</gene>
<evidence type="ECO:0000313" key="1">
    <source>
        <dbReference type="EMBL" id="MDM7832339.1"/>
    </source>
</evidence>
<keyword evidence="2" id="KW-1185">Reference proteome</keyword>
<dbReference type="EMBL" id="JAUCGR010000003">
    <property type="protein sequence ID" value="MDM7832339.1"/>
    <property type="molecule type" value="Genomic_DNA"/>
</dbReference>
<name>A0ABT7SBM5_9CELL</name>
<dbReference type="RefSeq" id="WP_289447783.1">
    <property type="nucleotide sequence ID" value="NZ_JAUCGR010000003.1"/>
</dbReference>